<name>A0A267GLX8_9PLAT</name>
<dbReference type="AlphaFoldDB" id="A0A267GLX8"/>
<evidence type="ECO:0000313" key="2">
    <source>
        <dbReference type="EMBL" id="PAA86289.1"/>
    </source>
</evidence>
<reference evidence="2 3" key="1">
    <citation type="submission" date="2017-06" db="EMBL/GenBank/DDBJ databases">
        <title>A platform for efficient transgenesis in Macrostomum lignano, a flatworm model organism for stem cell research.</title>
        <authorList>
            <person name="Berezikov E."/>
        </authorList>
    </citation>
    <scope>NUCLEOTIDE SEQUENCE [LARGE SCALE GENOMIC DNA]</scope>
    <source>
        <strain evidence="2">DV1</strain>
        <tissue evidence="2">Whole organism</tissue>
    </source>
</reference>
<protein>
    <submittedName>
        <fullName evidence="2">Uncharacterized protein</fullName>
    </submittedName>
</protein>
<keyword evidence="3" id="KW-1185">Reference proteome</keyword>
<accession>A0A267GLX8</accession>
<proteinExistence type="predicted"/>
<comment type="caution">
    <text evidence="2">The sequence shown here is derived from an EMBL/GenBank/DDBJ whole genome shotgun (WGS) entry which is preliminary data.</text>
</comment>
<sequence length="58" mass="6278">MLTRREYLLYPTSMQSLVSSSGGGGGGASNPGLRIAESPRHGREQDAEEFENDSVYCI</sequence>
<evidence type="ECO:0000313" key="3">
    <source>
        <dbReference type="Proteomes" id="UP000215902"/>
    </source>
</evidence>
<dbReference type="Proteomes" id="UP000215902">
    <property type="component" value="Unassembled WGS sequence"/>
</dbReference>
<gene>
    <name evidence="2" type="ORF">BOX15_Mlig028910g2</name>
</gene>
<dbReference type="EMBL" id="NIVC01000286">
    <property type="protein sequence ID" value="PAA86289.1"/>
    <property type="molecule type" value="Genomic_DNA"/>
</dbReference>
<feature type="region of interest" description="Disordered" evidence="1">
    <location>
        <begin position="16"/>
        <end position="58"/>
    </location>
</feature>
<evidence type="ECO:0000256" key="1">
    <source>
        <dbReference type="SAM" id="MobiDB-lite"/>
    </source>
</evidence>
<organism evidence="2 3">
    <name type="scientific">Macrostomum lignano</name>
    <dbReference type="NCBI Taxonomy" id="282301"/>
    <lineage>
        <taxon>Eukaryota</taxon>
        <taxon>Metazoa</taxon>
        <taxon>Spiralia</taxon>
        <taxon>Lophotrochozoa</taxon>
        <taxon>Platyhelminthes</taxon>
        <taxon>Rhabditophora</taxon>
        <taxon>Macrostomorpha</taxon>
        <taxon>Macrostomida</taxon>
        <taxon>Macrostomidae</taxon>
        <taxon>Macrostomum</taxon>
    </lineage>
</organism>